<dbReference type="InterPro" id="IPR013976">
    <property type="entry name" value="HDOD"/>
</dbReference>
<dbReference type="EMBL" id="FPHK01000020">
    <property type="protein sequence ID" value="SFV56175.1"/>
    <property type="molecule type" value="Genomic_DNA"/>
</dbReference>
<reference evidence="2" key="1">
    <citation type="submission" date="2016-10" db="EMBL/GenBank/DDBJ databases">
        <authorList>
            <person name="de Groot N.N."/>
        </authorList>
    </citation>
    <scope>NUCLEOTIDE SEQUENCE</scope>
</reference>
<sequence>MILITQEKVDEFIQKIPPSPKALRETILALNTEDLPKAAKAAKEDRALSAYLKELVNRPIYGFRNEVSDVSQIFGILGVSRSQQAVYNYMITLLSPEKWQLFKLNKNSFHNLQAELSIGWQKILKHLNINDKEIESAISLLPASIIVSEALFCQKIDDVKLLRSVHNIDLNTILKRLCAMDLFDICQRVAQKWEMDEKIAQIVQAASGVKNAEDKDINKLGKWMHLLLFFTLSKAEFIEAGLNDFIDFQIEYVNDIYDDFATIMEIQ</sequence>
<gene>
    <name evidence="2" type="ORF">MNB_SM-6-129</name>
</gene>
<name>A0A1W1BRQ8_9ZZZZ</name>
<proteinExistence type="predicted"/>
<protein>
    <recommendedName>
        <fullName evidence="1">HDOD domain-containing protein</fullName>
    </recommendedName>
</protein>
<accession>A0A1W1BRQ8</accession>
<evidence type="ECO:0000259" key="1">
    <source>
        <dbReference type="Pfam" id="PF08668"/>
    </source>
</evidence>
<dbReference type="SUPFAM" id="SSF109604">
    <property type="entry name" value="HD-domain/PDEase-like"/>
    <property type="match status" value="1"/>
</dbReference>
<dbReference type="AlphaFoldDB" id="A0A1W1BRQ8"/>
<dbReference type="Pfam" id="PF08668">
    <property type="entry name" value="HDOD"/>
    <property type="match status" value="1"/>
</dbReference>
<feature type="domain" description="HDOD" evidence="1">
    <location>
        <begin position="17"/>
        <end position="205"/>
    </location>
</feature>
<evidence type="ECO:0000313" key="2">
    <source>
        <dbReference type="EMBL" id="SFV56175.1"/>
    </source>
</evidence>
<organism evidence="2">
    <name type="scientific">hydrothermal vent metagenome</name>
    <dbReference type="NCBI Taxonomy" id="652676"/>
    <lineage>
        <taxon>unclassified sequences</taxon>
        <taxon>metagenomes</taxon>
        <taxon>ecological metagenomes</taxon>
    </lineage>
</organism>
<dbReference type="Gene3D" id="1.10.3210.10">
    <property type="entry name" value="Hypothetical protein af1432"/>
    <property type="match status" value="1"/>
</dbReference>